<reference evidence="1 2" key="1">
    <citation type="journal article" date="2012" name="Science">
        <title>The Paleozoic origin of enzymatic lignin decomposition reconstructed from 31 fungal genomes.</title>
        <authorList>
            <person name="Floudas D."/>
            <person name="Binder M."/>
            <person name="Riley R."/>
            <person name="Barry K."/>
            <person name="Blanchette R.A."/>
            <person name="Henrissat B."/>
            <person name="Martinez A.T."/>
            <person name="Otillar R."/>
            <person name="Spatafora J.W."/>
            <person name="Yadav J.S."/>
            <person name="Aerts A."/>
            <person name="Benoit I."/>
            <person name="Boyd A."/>
            <person name="Carlson A."/>
            <person name="Copeland A."/>
            <person name="Coutinho P.M."/>
            <person name="de Vries R.P."/>
            <person name="Ferreira P."/>
            <person name="Findley K."/>
            <person name="Foster B."/>
            <person name="Gaskell J."/>
            <person name="Glotzer D."/>
            <person name="Gorecki P."/>
            <person name="Heitman J."/>
            <person name="Hesse C."/>
            <person name="Hori C."/>
            <person name="Igarashi K."/>
            <person name="Jurgens J.A."/>
            <person name="Kallen N."/>
            <person name="Kersten P."/>
            <person name="Kohler A."/>
            <person name="Kuees U."/>
            <person name="Kumar T.K.A."/>
            <person name="Kuo A."/>
            <person name="LaButti K."/>
            <person name="Larrondo L.F."/>
            <person name="Lindquist E."/>
            <person name="Ling A."/>
            <person name="Lombard V."/>
            <person name="Lucas S."/>
            <person name="Lundell T."/>
            <person name="Martin R."/>
            <person name="McLaughlin D.J."/>
            <person name="Morgenstern I."/>
            <person name="Morin E."/>
            <person name="Murat C."/>
            <person name="Nagy L.G."/>
            <person name="Nolan M."/>
            <person name="Ohm R.A."/>
            <person name="Patyshakuliyeva A."/>
            <person name="Rokas A."/>
            <person name="Ruiz-Duenas F.J."/>
            <person name="Sabat G."/>
            <person name="Salamov A."/>
            <person name="Samejima M."/>
            <person name="Schmutz J."/>
            <person name="Slot J.C."/>
            <person name="St John F."/>
            <person name="Stenlid J."/>
            <person name="Sun H."/>
            <person name="Sun S."/>
            <person name="Syed K."/>
            <person name="Tsang A."/>
            <person name="Wiebenga A."/>
            <person name="Young D."/>
            <person name="Pisabarro A."/>
            <person name="Eastwood D.C."/>
            <person name="Martin F."/>
            <person name="Cullen D."/>
            <person name="Grigoriev I.V."/>
            <person name="Hibbett D.S."/>
        </authorList>
    </citation>
    <scope>NUCLEOTIDE SEQUENCE [LARGE SCALE GENOMIC DNA]</scope>
    <source>
        <strain evidence="1 2">ATCC 11539</strain>
    </source>
</reference>
<dbReference type="AlphaFoldDB" id="S7PUW8"/>
<protein>
    <recommendedName>
        <fullName evidence="3">CoA-dependent acyltransferase</fullName>
    </recommendedName>
</protein>
<accession>S7PUW8</accession>
<dbReference type="PANTHER" id="PTHR42034">
    <property type="entry name" value="CHROMOSOME 7, WHOLE GENOME SHOTGUN SEQUENCE-RELATED"/>
    <property type="match status" value="1"/>
</dbReference>
<dbReference type="EMBL" id="KB469312">
    <property type="protein sequence ID" value="EPQ51102.1"/>
    <property type="molecule type" value="Genomic_DNA"/>
</dbReference>
<organism evidence="1 2">
    <name type="scientific">Gloeophyllum trabeum (strain ATCC 11539 / FP-39264 / Madison 617)</name>
    <name type="common">Brown rot fungus</name>
    <dbReference type="NCBI Taxonomy" id="670483"/>
    <lineage>
        <taxon>Eukaryota</taxon>
        <taxon>Fungi</taxon>
        <taxon>Dikarya</taxon>
        <taxon>Basidiomycota</taxon>
        <taxon>Agaricomycotina</taxon>
        <taxon>Agaricomycetes</taxon>
        <taxon>Gloeophyllales</taxon>
        <taxon>Gloeophyllaceae</taxon>
        <taxon>Gloeophyllum</taxon>
    </lineage>
</organism>
<dbReference type="OrthoDB" id="2548233at2759"/>
<keyword evidence="2" id="KW-1185">Reference proteome</keyword>
<proteinExistence type="predicted"/>
<evidence type="ECO:0000313" key="1">
    <source>
        <dbReference type="EMBL" id="EPQ51102.1"/>
    </source>
</evidence>
<dbReference type="RefSeq" id="XP_007870537.1">
    <property type="nucleotide sequence ID" value="XM_007872346.1"/>
</dbReference>
<dbReference type="GeneID" id="19302724"/>
<dbReference type="STRING" id="670483.S7PUW8"/>
<evidence type="ECO:0000313" key="2">
    <source>
        <dbReference type="Proteomes" id="UP000030669"/>
    </source>
</evidence>
<dbReference type="PANTHER" id="PTHR42034:SF1">
    <property type="entry name" value="CONDENSATION DOMAIN-CONTAINING PROTEIN"/>
    <property type="match status" value="1"/>
</dbReference>
<dbReference type="Gene3D" id="3.30.559.30">
    <property type="entry name" value="Nonribosomal peptide synthetase, condensation domain"/>
    <property type="match status" value="1"/>
</dbReference>
<name>S7PUW8_GLOTA</name>
<dbReference type="KEGG" id="gtr:GLOTRDRAFT_133425"/>
<sequence length="479" mass="53009">MNWELVVRNQGPVFSRPIWGKEKFFYAAARNQRGLTNFTVQATVKVTDNRLADPKEFEDRLRYALTSTVGMYPLLLSSAEPVSNGGQIACKIPSSWDEADAIIAARLKRFDSVSEYSVDVFLETVLTREAARLAAPHIFYAPLDGAGEAPTYTIAIASPHCIMDARGAMMILQSILKVMSEGADEGSRPRWNPGTVDYLDLLPPPLELVKEVSAISDESVDRCLRKWRQDTSKMNHILPPKTRSPSGEGVTRRVLYSFSQEESARLFRKHKSLGVTNNTVLQASLWLATVMLAPPRDEDYSSSHCVSLLAVDSRDLLSAKWSNTYSGLCLCDASVSCPLEMAAGSDRNSALLQMMRKITADMKFWRDSGALVDVVNTTAEGAATWSGVAAQKGIGLCNAFTSNLGIVDSVISRFHGSALEVLDVSASGRITEPQYFTRAWTFNGKYNIQVNYNDHYYDRTTIDAFLRTVVEVLRSTLDL</sequence>
<dbReference type="SUPFAM" id="SSF52777">
    <property type="entry name" value="CoA-dependent acyltransferases"/>
    <property type="match status" value="1"/>
</dbReference>
<dbReference type="HOGENOM" id="CLU_569919_0_0_1"/>
<gene>
    <name evidence="1" type="ORF">GLOTRDRAFT_133425</name>
</gene>
<evidence type="ECO:0008006" key="3">
    <source>
        <dbReference type="Google" id="ProtNLM"/>
    </source>
</evidence>
<dbReference type="Proteomes" id="UP000030669">
    <property type="component" value="Unassembled WGS sequence"/>
</dbReference>